<sequence>MKVVFQKNIFPLFHPQGMDDVKDPCPVFDGVRWHMFGSGGTVTTETWKIFHAVAETLEGPWAEQASIELPISGSGVAAPGVIHVDGVFHMFIQTEFMKPHGRIEHAVSNDGFSWVVLNPVLTALSGTDEHGIYDPHPAEIAGQKYIVYSAMPQFDRVPQPDIFLAKSLSNSWFGPWERVGKILDHNDVPHHNRRDDPDYEWGIEGAQLVELPTGKILLNATCFLPSGLRGNRQRVFFALADKVEGPYVSVGPVLDQNQAGENGHSTVLVHDGEIVLIYQSRIESTNHRWRYGVARGAFQQKNEAA</sequence>
<keyword evidence="2" id="KW-1185">Reference proteome</keyword>
<dbReference type="EMBL" id="JBEPLJ010000006">
    <property type="protein sequence ID" value="MET3585638.1"/>
    <property type="molecule type" value="Genomic_DNA"/>
</dbReference>
<dbReference type="Proteomes" id="UP001549031">
    <property type="component" value="Unassembled WGS sequence"/>
</dbReference>
<evidence type="ECO:0000313" key="1">
    <source>
        <dbReference type="EMBL" id="MET3585638.1"/>
    </source>
</evidence>
<proteinExistence type="predicted"/>
<evidence type="ECO:0008006" key="3">
    <source>
        <dbReference type="Google" id="ProtNLM"/>
    </source>
</evidence>
<dbReference type="InterPro" id="IPR023296">
    <property type="entry name" value="Glyco_hydro_beta-prop_sf"/>
</dbReference>
<gene>
    <name evidence="1" type="ORF">ABID21_001747</name>
</gene>
<accession>A0ABV2H523</accession>
<protein>
    <recommendedName>
        <fullName evidence="3">Glycosyl hydrolases family 43</fullName>
    </recommendedName>
</protein>
<dbReference type="Gene3D" id="2.115.10.20">
    <property type="entry name" value="Glycosyl hydrolase domain, family 43"/>
    <property type="match status" value="2"/>
</dbReference>
<dbReference type="RefSeq" id="WP_247243588.1">
    <property type="nucleotide sequence ID" value="NZ_JALJRA010000006.1"/>
</dbReference>
<name>A0ABV2H523_9HYPH</name>
<comment type="caution">
    <text evidence="1">The sequence shown here is derived from an EMBL/GenBank/DDBJ whole genome shotgun (WGS) entry which is preliminary data.</text>
</comment>
<reference evidence="1 2" key="1">
    <citation type="submission" date="2024-06" db="EMBL/GenBank/DDBJ databases">
        <title>Genomic Encyclopedia of Type Strains, Phase IV (KMG-IV): sequencing the most valuable type-strain genomes for metagenomic binning, comparative biology and taxonomic classification.</title>
        <authorList>
            <person name="Goeker M."/>
        </authorList>
    </citation>
    <scope>NUCLEOTIDE SEQUENCE [LARGE SCALE GENOMIC DNA]</scope>
    <source>
        <strain evidence="1 2">DSM 105042</strain>
    </source>
</reference>
<evidence type="ECO:0000313" key="2">
    <source>
        <dbReference type="Proteomes" id="UP001549031"/>
    </source>
</evidence>
<organism evidence="1 2">
    <name type="scientific">Pseudorhizobium tarimense</name>
    <dbReference type="NCBI Taxonomy" id="1079109"/>
    <lineage>
        <taxon>Bacteria</taxon>
        <taxon>Pseudomonadati</taxon>
        <taxon>Pseudomonadota</taxon>
        <taxon>Alphaproteobacteria</taxon>
        <taxon>Hyphomicrobiales</taxon>
        <taxon>Rhizobiaceae</taxon>
        <taxon>Rhizobium/Agrobacterium group</taxon>
        <taxon>Pseudorhizobium</taxon>
    </lineage>
</organism>
<dbReference type="SUPFAM" id="SSF75005">
    <property type="entry name" value="Arabinanase/levansucrase/invertase"/>
    <property type="match status" value="1"/>
</dbReference>